<reference evidence="1 2" key="1">
    <citation type="submission" date="2017-06" db="EMBL/GenBank/DDBJ databases">
        <title>Genome sequencing of cyanobaciteial culture collection at National Institute for Environmental Studies (NIES).</title>
        <authorList>
            <person name="Hirose Y."/>
            <person name="Shimura Y."/>
            <person name="Fujisawa T."/>
            <person name="Nakamura Y."/>
            <person name="Kawachi M."/>
        </authorList>
    </citation>
    <scope>NUCLEOTIDE SEQUENCE [LARGE SCALE GENOMIC DNA]</scope>
    <source>
        <strain evidence="1 2">NIES-267</strain>
    </source>
</reference>
<proteinExistence type="predicted"/>
<evidence type="ECO:0008006" key="3">
    <source>
        <dbReference type="Google" id="ProtNLM"/>
    </source>
</evidence>
<organism evidence="1 2">
    <name type="scientific">Calothrix parasitica NIES-267</name>
    <dbReference type="NCBI Taxonomy" id="1973488"/>
    <lineage>
        <taxon>Bacteria</taxon>
        <taxon>Bacillati</taxon>
        <taxon>Cyanobacteriota</taxon>
        <taxon>Cyanophyceae</taxon>
        <taxon>Nostocales</taxon>
        <taxon>Calotrichaceae</taxon>
        <taxon>Calothrix</taxon>
    </lineage>
</organism>
<sequence>MIKLLSMDSNNVIGVSIKGNVKTKDFELVKNFISEVEFHYEFLRIYVEIEDIEAYSLETLIREFEFTLSQFHKFEKEAIVIEKKLVQSMESMKGLLVAGVTVKCFTFEEKCEARCWILN</sequence>
<evidence type="ECO:0000313" key="1">
    <source>
        <dbReference type="EMBL" id="BAY83920.1"/>
    </source>
</evidence>
<evidence type="ECO:0000313" key="2">
    <source>
        <dbReference type="Proteomes" id="UP000218418"/>
    </source>
</evidence>
<dbReference type="Gene3D" id="3.40.50.10600">
    <property type="entry name" value="SpoIIaa-like domains"/>
    <property type="match status" value="1"/>
</dbReference>
<dbReference type="EMBL" id="AP018227">
    <property type="protein sequence ID" value="BAY83920.1"/>
    <property type="molecule type" value="Genomic_DNA"/>
</dbReference>
<dbReference type="InterPro" id="IPR021866">
    <property type="entry name" value="SpoIIAA-like"/>
</dbReference>
<name>A0A1Z4LRP6_9CYAN</name>
<keyword evidence="2" id="KW-1185">Reference proteome</keyword>
<dbReference type="Pfam" id="PF11964">
    <property type="entry name" value="SpoIIAA-like"/>
    <property type="match status" value="1"/>
</dbReference>
<accession>A0A1Z4LRP6</accession>
<protein>
    <recommendedName>
        <fullName evidence="3">STAS/SEC14 domain-containing protein</fullName>
    </recommendedName>
</protein>
<gene>
    <name evidence="1" type="ORF">NIES267_34140</name>
</gene>
<dbReference type="SUPFAM" id="SSF52091">
    <property type="entry name" value="SpoIIaa-like"/>
    <property type="match status" value="1"/>
</dbReference>
<dbReference type="Proteomes" id="UP000218418">
    <property type="component" value="Chromosome"/>
</dbReference>
<dbReference type="AlphaFoldDB" id="A0A1Z4LRP6"/>
<dbReference type="InterPro" id="IPR038396">
    <property type="entry name" value="SpoIIAA-like_sf"/>
</dbReference>
<dbReference type="OrthoDB" id="9811577at2"/>
<dbReference type="InterPro" id="IPR036513">
    <property type="entry name" value="STAS_dom_sf"/>
</dbReference>